<dbReference type="InterPro" id="IPR043128">
    <property type="entry name" value="Rev_trsase/Diguanyl_cyclase"/>
</dbReference>
<dbReference type="AlphaFoldDB" id="A0A9E6TRV7"/>
<accession>A0A9E6TRV7</accession>
<dbReference type="Pfam" id="PF00563">
    <property type="entry name" value="EAL"/>
    <property type="match status" value="1"/>
</dbReference>
<dbReference type="SUPFAM" id="SSF141868">
    <property type="entry name" value="EAL domain-like"/>
    <property type="match status" value="1"/>
</dbReference>
<dbReference type="InterPro" id="IPR001633">
    <property type="entry name" value="EAL_dom"/>
</dbReference>
<evidence type="ECO:0000256" key="1">
    <source>
        <dbReference type="SAM" id="Phobius"/>
    </source>
</evidence>
<keyword evidence="5" id="KW-1185">Reference proteome</keyword>
<dbReference type="InterPro" id="IPR029787">
    <property type="entry name" value="Nucleotide_cyclase"/>
</dbReference>
<dbReference type="SMART" id="SM00267">
    <property type="entry name" value="GGDEF"/>
    <property type="match status" value="1"/>
</dbReference>
<evidence type="ECO:0000259" key="2">
    <source>
        <dbReference type="PROSITE" id="PS50883"/>
    </source>
</evidence>
<feature type="transmembrane region" description="Helical" evidence="1">
    <location>
        <begin position="89"/>
        <end position="106"/>
    </location>
</feature>
<feature type="transmembrane region" description="Helical" evidence="1">
    <location>
        <begin position="161"/>
        <end position="180"/>
    </location>
</feature>
<dbReference type="InterPro" id="IPR035919">
    <property type="entry name" value="EAL_sf"/>
</dbReference>
<dbReference type="SUPFAM" id="SSF55073">
    <property type="entry name" value="Nucleotide cyclase"/>
    <property type="match status" value="1"/>
</dbReference>
<dbReference type="NCBIfam" id="TIGR00254">
    <property type="entry name" value="GGDEF"/>
    <property type="match status" value="1"/>
</dbReference>
<gene>
    <name evidence="4" type="ORF">HU752_029005</name>
</gene>
<dbReference type="CDD" id="cd01949">
    <property type="entry name" value="GGDEF"/>
    <property type="match status" value="1"/>
</dbReference>
<feature type="domain" description="GGDEF" evidence="3">
    <location>
        <begin position="238"/>
        <end position="371"/>
    </location>
</feature>
<feature type="transmembrane region" description="Helical" evidence="1">
    <location>
        <begin position="21"/>
        <end position="41"/>
    </location>
</feature>
<keyword evidence="1" id="KW-0812">Transmembrane</keyword>
<protein>
    <submittedName>
        <fullName evidence="4">EAL domain-containing protein</fullName>
    </submittedName>
</protein>
<sequence>MSPPLDNPRLLRAQYIALARQLPLMYFILVVNTWALVTTHLDNAPRWLTLYVPLAMTLICSVRGGMWWRMRHHPPAPELIARALVRTNLLAPPIATAFTLWSLALFPYGDIYAQSHVAFYMAITVIGVIFSMMHLRPAAQSTALIVNLVFVVFFSTKGNTAFTATALNVLLVSITMLVILNNHYRAFTRLVDAQAKAEQLSDENLKLANEDSLTGLPNRRQFFTTLDREMANAEARGTRLAVGIIDLDGFKPVNDQFGHSVGDRLLAQVGQRLNSLLEEDMHLARLGGDEFALILANDANDDALVAFGQRVCDALATPFLLTDLPVQIGGSLGMATFPDMATNAIEAFEYADYALYHSKRTNRGALSMFTACHHQQLLHEGVTEQALRRADIEQEFHLVFQPVIDLRTQRTVSFEALARWHNPKLGDVSPYHFIPVAERIGLINRLTPPLLRKALATANRWPEDIRLSFNLSAHDCASDEVAGQIVEVIVQSGFDPGRLDLEITETATMQDIVQVQRTIDGFRQLGCGISLDDFGTGYSSLSQLHSLAFTKIKIDRSFVTGLHEKPASYKIVKSLVALSMDMQLDCIVEGVETRSELDALASLGCSLVQGYFYSKPMSPASAEAWLAQENTTDRRQCSLPTAKP</sequence>
<dbReference type="Gene3D" id="3.20.20.450">
    <property type="entry name" value="EAL domain"/>
    <property type="match status" value="1"/>
</dbReference>
<dbReference type="Gene3D" id="3.30.70.270">
    <property type="match status" value="1"/>
</dbReference>
<evidence type="ECO:0000259" key="3">
    <source>
        <dbReference type="PROSITE" id="PS50887"/>
    </source>
</evidence>
<reference evidence="4 5" key="1">
    <citation type="journal article" date="2020" name="Microorganisms">
        <title>Reliable Identification of Environmental Pseudomonas Isolates Using the rpoD Gene.</title>
        <authorList>
            <consortium name="The Broad Institute Genome Sequencing Platform"/>
            <person name="Girard L."/>
            <person name="Lood C."/>
            <person name="Rokni-Zadeh H."/>
            <person name="van Noort V."/>
            <person name="Lavigne R."/>
            <person name="De Mot R."/>
        </authorList>
    </citation>
    <scope>NUCLEOTIDE SEQUENCE [LARGE SCALE GENOMIC DNA]</scope>
    <source>
        <strain evidence="4 5">RW8P3</strain>
    </source>
</reference>
<evidence type="ECO:0000313" key="4">
    <source>
        <dbReference type="EMBL" id="QXI27882.1"/>
    </source>
</evidence>
<dbReference type="InterPro" id="IPR052155">
    <property type="entry name" value="Biofilm_reg_signaling"/>
</dbReference>
<feature type="domain" description="EAL" evidence="2">
    <location>
        <begin position="380"/>
        <end position="630"/>
    </location>
</feature>
<dbReference type="PROSITE" id="PS50887">
    <property type="entry name" value="GGDEF"/>
    <property type="match status" value="1"/>
</dbReference>
<dbReference type="Pfam" id="PF00990">
    <property type="entry name" value="GGDEF"/>
    <property type="match status" value="1"/>
</dbReference>
<dbReference type="KEGG" id="pvw:HU752_029005"/>
<feature type="transmembrane region" description="Helical" evidence="1">
    <location>
        <begin position="112"/>
        <end position="131"/>
    </location>
</feature>
<name>A0A9E6TRV7_9PSED</name>
<dbReference type="PANTHER" id="PTHR44757:SF2">
    <property type="entry name" value="BIOFILM ARCHITECTURE MAINTENANCE PROTEIN MBAA"/>
    <property type="match status" value="1"/>
</dbReference>
<reference evidence="4 5" key="2">
    <citation type="journal article" date="2021" name="Microorganisms">
        <title>The Ever-Expanding Pseudomonas Genus: Description of 43 New Species and Partition of the Pseudomonas putida Group.</title>
        <authorList>
            <person name="Girard L."/>
            <person name="Lood C."/>
            <person name="Hofte M."/>
            <person name="Vandamme P."/>
            <person name="Rokni-Zadeh H."/>
            <person name="van Noort V."/>
            <person name="Lavigne R."/>
            <person name="De Mot R."/>
        </authorList>
    </citation>
    <scope>NUCLEOTIDE SEQUENCE [LARGE SCALE GENOMIC DNA]</scope>
    <source>
        <strain evidence="4 5">RW8P3</strain>
    </source>
</reference>
<feature type="transmembrane region" description="Helical" evidence="1">
    <location>
        <begin position="47"/>
        <end position="68"/>
    </location>
</feature>
<keyword evidence="1" id="KW-0472">Membrane</keyword>
<dbReference type="Proteomes" id="UP000634530">
    <property type="component" value="Chromosome"/>
</dbReference>
<feature type="transmembrane region" description="Helical" evidence="1">
    <location>
        <begin position="138"/>
        <end position="155"/>
    </location>
</feature>
<evidence type="ECO:0000313" key="5">
    <source>
        <dbReference type="Proteomes" id="UP000634530"/>
    </source>
</evidence>
<keyword evidence="1" id="KW-1133">Transmembrane helix</keyword>
<organism evidence="4 5">
    <name type="scientific">Pseudomonas vanderleydeniana</name>
    <dbReference type="NCBI Taxonomy" id="2745495"/>
    <lineage>
        <taxon>Bacteria</taxon>
        <taxon>Pseudomonadati</taxon>
        <taxon>Pseudomonadota</taxon>
        <taxon>Gammaproteobacteria</taxon>
        <taxon>Pseudomonadales</taxon>
        <taxon>Pseudomonadaceae</taxon>
        <taxon>Pseudomonas</taxon>
    </lineage>
</organism>
<dbReference type="InterPro" id="IPR000160">
    <property type="entry name" value="GGDEF_dom"/>
</dbReference>
<dbReference type="SMART" id="SM00052">
    <property type="entry name" value="EAL"/>
    <property type="match status" value="1"/>
</dbReference>
<dbReference type="PROSITE" id="PS50883">
    <property type="entry name" value="EAL"/>
    <property type="match status" value="1"/>
</dbReference>
<dbReference type="RefSeq" id="WP_186683074.1">
    <property type="nucleotide sequence ID" value="NZ_CP077093.1"/>
</dbReference>
<dbReference type="EMBL" id="CP077093">
    <property type="protein sequence ID" value="QXI27882.1"/>
    <property type="molecule type" value="Genomic_DNA"/>
</dbReference>
<dbReference type="CDD" id="cd01948">
    <property type="entry name" value="EAL"/>
    <property type="match status" value="1"/>
</dbReference>
<dbReference type="PANTHER" id="PTHR44757">
    <property type="entry name" value="DIGUANYLATE CYCLASE DGCP"/>
    <property type="match status" value="1"/>
</dbReference>
<proteinExistence type="predicted"/>